<organism evidence="2 3">
    <name type="scientific">Cryptosporidium canis</name>
    <dbReference type="NCBI Taxonomy" id="195482"/>
    <lineage>
        <taxon>Eukaryota</taxon>
        <taxon>Sar</taxon>
        <taxon>Alveolata</taxon>
        <taxon>Apicomplexa</taxon>
        <taxon>Conoidasida</taxon>
        <taxon>Coccidia</taxon>
        <taxon>Eucoccidiorida</taxon>
        <taxon>Eimeriorina</taxon>
        <taxon>Cryptosporidiidae</taxon>
        <taxon>Cryptosporidium</taxon>
    </lineage>
</organism>
<feature type="compositionally biased region" description="Basic and acidic residues" evidence="1">
    <location>
        <begin position="480"/>
        <end position="494"/>
    </location>
</feature>
<feature type="compositionally biased region" description="Polar residues" evidence="1">
    <location>
        <begin position="505"/>
        <end position="523"/>
    </location>
</feature>
<evidence type="ECO:0000256" key="1">
    <source>
        <dbReference type="SAM" id="MobiDB-lite"/>
    </source>
</evidence>
<reference evidence="2" key="1">
    <citation type="submission" date="2022-10" db="EMBL/GenBank/DDBJ databases">
        <title>Adaptive evolution leads to modifications in subtelomeric GC content in a zoonotic Cryptosporidium species.</title>
        <authorList>
            <person name="Li J."/>
            <person name="Feng Y."/>
            <person name="Xiao L."/>
        </authorList>
    </citation>
    <scope>NUCLEOTIDE SEQUENCE</scope>
    <source>
        <strain evidence="2">25894</strain>
    </source>
</reference>
<feature type="compositionally biased region" description="Basic and acidic residues" evidence="1">
    <location>
        <begin position="602"/>
        <end position="612"/>
    </location>
</feature>
<feature type="compositionally biased region" description="Basic and acidic residues" evidence="1">
    <location>
        <begin position="378"/>
        <end position="391"/>
    </location>
</feature>
<proteinExistence type="predicted"/>
<feature type="region of interest" description="Disordered" evidence="1">
    <location>
        <begin position="320"/>
        <end position="745"/>
    </location>
</feature>
<keyword evidence="3" id="KW-1185">Reference proteome</keyword>
<sequence>MRLYLPLFILVLSGILTEGPIIAGISLLVQSASSNRDTRAESGPSGKKSGGFFGKLFSIFGKKKSKVPKQSPNEDDSVKLFSPRGSFSESEQEQSGSEESEGPRFTFNRGFESSAGSYYDPSNMAGAEIEQYQEGSASEGSISAPVLQLDQAPESSEPMQGSEQAAEQTLISMYDDDYNDVSARGVELATEMPEESEKSKASETHYGGLDIPEQSEPHEDSGDIELIEASEPKSLREATLQETSPHDVSSLHAFPTVIPPEETAEAQYDQSKPISTSSEDTHYDASYESKIEDMEKSISEYRAKYSDSFSDELPHETYDRLLNEALNNEQRASSVPDAESSHVSENNLEPENVEKSETSVKGETSGIEKYLDESPEAEGTKTEVSNSKENETIDLNESSARYSSQRIGEEPEELEEFLIGADIRAPVDSEHSEKSGVDAEIPSENSRERSVKEMESMYEHETEQPSEQEQEIEPVAAKSEQVEESSRDSEEGSRQPENSAGFMSRASNAFRNFISSFGNSNKDSSVESSRESSKGASREASGEASREPSGEPSGEPSVSVKEASKPAYSDEMHQSAVEGSESEENAEESMNMQDTNKSRVKMLIERFEKENMRSPPTPIGVPKNKLGLRDTEGGAKKNIDSLINFFETEDIRAKEEARKSQESKLKREESKSEDSIPSFNVAPEEDLAEAQQERMYSEETPESGEERETEIMRSINGESSSRESEIDAEKSRSFQTFSEEGSQEELDLPFMLPGIEERNGLAGGLMWALGVGKHVCNLKSPLAKATFPVLADNVLVSAPSEEQILKLLQLSGNEVSESIMDLLLSAINQN</sequence>
<feature type="compositionally biased region" description="Basic and acidic residues" evidence="1">
    <location>
        <begin position="425"/>
        <end position="437"/>
    </location>
</feature>
<feature type="compositionally biased region" description="Basic and acidic residues" evidence="1">
    <location>
        <begin position="627"/>
        <end position="639"/>
    </location>
</feature>
<feature type="compositionally biased region" description="Acidic residues" evidence="1">
    <location>
        <begin position="90"/>
        <end position="100"/>
    </location>
</feature>
<feature type="compositionally biased region" description="Polar residues" evidence="1">
    <location>
        <begin position="153"/>
        <end position="169"/>
    </location>
</feature>
<feature type="compositionally biased region" description="Polar residues" evidence="1">
    <location>
        <begin position="268"/>
        <end position="278"/>
    </location>
</feature>
<evidence type="ECO:0000313" key="3">
    <source>
        <dbReference type="Proteomes" id="UP001071777"/>
    </source>
</evidence>
<feature type="compositionally biased region" description="Basic and acidic residues" evidence="1">
    <location>
        <begin position="562"/>
        <end position="573"/>
    </location>
</feature>
<dbReference type="Proteomes" id="UP001071777">
    <property type="component" value="Unassembled WGS sequence"/>
</dbReference>
<name>A0ABQ8P8P8_9CRYT</name>
<feature type="region of interest" description="Disordered" evidence="1">
    <location>
        <begin position="188"/>
        <end position="284"/>
    </location>
</feature>
<dbReference type="EMBL" id="JAPCXB010000056">
    <property type="protein sequence ID" value="KAJ1611649.1"/>
    <property type="molecule type" value="Genomic_DNA"/>
</dbReference>
<comment type="caution">
    <text evidence="2">The sequence shown here is derived from an EMBL/GenBank/DDBJ whole genome shotgun (WGS) entry which is preliminary data.</text>
</comment>
<feature type="region of interest" description="Disordered" evidence="1">
    <location>
        <begin position="64"/>
        <end position="113"/>
    </location>
</feature>
<accession>A0ABQ8P8P8</accession>
<feature type="region of interest" description="Disordered" evidence="1">
    <location>
        <begin position="131"/>
        <end position="169"/>
    </location>
</feature>
<feature type="compositionally biased region" description="Basic and acidic residues" evidence="1">
    <location>
        <begin position="524"/>
        <end position="549"/>
    </location>
</feature>
<feature type="compositionally biased region" description="Basic and acidic residues" evidence="1">
    <location>
        <begin position="445"/>
        <end position="463"/>
    </location>
</feature>
<gene>
    <name evidence="2" type="ORF">OJ252_1477</name>
</gene>
<protein>
    <submittedName>
        <fullName evidence="2">Signal peptide containing protein</fullName>
    </submittedName>
</protein>
<feature type="compositionally biased region" description="Low complexity" evidence="1">
    <location>
        <begin position="550"/>
        <end position="560"/>
    </location>
</feature>
<feature type="compositionally biased region" description="Polar residues" evidence="1">
    <location>
        <begin position="392"/>
        <end position="406"/>
    </location>
</feature>
<evidence type="ECO:0000313" key="2">
    <source>
        <dbReference type="EMBL" id="KAJ1611649.1"/>
    </source>
</evidence>
<feature type="compositionally biased region" description="Basic and acidic residues" evidence="1">
    <location>
        <begin position="649"/>
        <end position="674"/>
    </location>
</feature>
<feature type="compositionally biased region" description="Basic and acidic residues" evidence="1">
    <location>
        <begin position="720"/>
        <end position="732"/>
    </location>
</feature>